<name>A0A0B0IDW9_9BACI</name>
<dbReference type="eggNOG" id="ENOG5033MTQ">
    <property type="taxonomic scope" value="Bacteria"/>
</dbReference>
<gene>
    <name evidence="1" type="ORF">LQ50_17380</name>
</gene>
<accession>A0A0B0IDW9</accession>
<evidence type="ECO:0000313" key="1">
    <source>
        <dbReference type="EMBL" id="KHF39077.1"/>
    </source>
</evidence>
<sequence>MFENNQLNEAFLNCPYEYYDHEFRRVAVDFNWKQVVQSTVNNIVRAYVETPLLMRSNVDTLQLISKHWTKIDRNLFYSVQQFLSISAIVIDHLLSFLSMNKQSFDSNHGFLEDGASGIVTTLKGKDRHEAIVLEKLLLEVDEPLLQTYYDVAKRYYYEKNGSLPHQIEVIDLLNAKRYVHFSNLEEEQQHFLTTT</sequence>
<reference evidence="1 2" key="1">
    <citation type="submission" date="2014-09" db="EMBL/GenBank/DDBJ databases">
        <title>Genome sequencing and annotation of Bacillus Okhensis strain Kh10-101T.</title>
        <authorList>
            <person name="Prakash J.S."/>
        </authorList>
    </citation>
    <scope>NUCLEOTIDE SEQUENCE [LARGE SCALE GENOMIC DNA]</scope>
    <source>
        <strain evidence="2">Kh10-101T</strain>
    </source>
</reference>
<dbReference type="AlphaFoldDB" id="A0A0B0IDW9"/>
<keyword evidence="2" id="KW-1185">Reference proteome</keyword>
<dbReference type="STRING" id="333138.LQ50_17380"/>
<evidence type="ECO:0000313" key="2">
    <source>
        <dbReference type="Proteomes" id="UP000030832"/>
    </source>
</evidence>
<comment type="caution">
    <text evidence="1">The sequence shown here is derived from an EMBL/GenBank/DDBJ whole genome shotgun (WGS) entry which is preliminary data.</text>
</comment>
<dbReference type="Proteomes" id="UP000030832">
    <property type="component" value="Unassembled WGS sequence"/>
</dbReference>
<protein>
    <submittedName>
        <fullName evidence="1">Uncharacterized protein</fullName>
    </submittedName>
</protein>
<dbReference type="EMBL" id="JRJU01000024">
    <property type="protein sequence ID" value="KHF39077.1"/>
    <property type="molecule type" value="Genomic_DNA"/>
</dbReference>
<proteinExistence type="predicted"/>
<organism evidence="1 2">
    <name type="scientific">Halalkalibacter okhensis</name>
    <dbReference type="NCBI Taxonomy" id="333138"/>
    <lineage>
        <taxon>Bacteria</taxon>
        <taxon>Bacillati</taxon>
        <taxon>Bacillota</taxon>
        <taxon>Bacilli</taxon>
        <taxon>Bacillales</taxon>
        <taxon>Bacillaceae</taxon>
        <taxon>Halalkalibacter</taxon>
    </lineage>
</organism>